<dbReference type="InterPro" id="IPR035996">
    <property type="entry name" value="4pyrrol_Methylase_sf"/>
</dbReference>
<keyword evidence="3" id="KW-0169">Cobalamin biosynthesis</keyword>
<dbReference type="Proteomes" id="UP001149140">
    <property type="component" value="Unassembled WGS sequence"/>
</dbReference>
<dbReference type="NCBIfam" id="TIGR01465">
    <property type="entry name" value="cobM_cbiF"/>
    <property type="match status" value="1"/>
</dbReference>
<keyword evidence="5 9" id="KW-0808">Transferase</keyword>
<name>A0A9X3MVB2_9ACTN</name>
<evidence type="ECO:0000313" key="10">
    <source>
        <dbReference type="Proteomes" id="UP001149140"/>
    </source>
</evidence>
<dbReference type="PANTHER" id="PTHR45790:SF4">
    <property type="entry name" value="COBALT-PRECORRIN-4 C(11)-METHYLTRANSFERASE"/>
    <property type="match status" value="1"/>
</dbReference>
<gene>
    <name evidence="9" type="primary">cobM</name>
    <name evidence="9" type="ORF">OM076_19690</name>
</gene>
<keyword evidence="4 9" id="KW-0489">Methyltransferase</keyword>
<feature type="region of interest" description="Disordered" evidence="7">
    <location>
        <begin position="242"/>
        <end position="298"/>
    </location>
</feature>
<comment type="similarity">
    <text evidence="2">Belongs to the precorrin methyltransferase family.</text>
</comment>
<evidence type="ECO:0000256" key="1">
    <source>
        <dbReference type="ARBA" id="ARBA00004953"/>
    </source>
</evidence>
<keyword evidence="10" id="KW-1185">Reference proteome</keyword>
<dbReference type="RefSeq" id="WP_270041747.1">
    <property type="nucleotide sequence ID" value="NZ_JAPDOD010000019.1"/>
</dbReference>
<evidence type="ECO:0000256" key="2">
    <source>
        <dbReference type="ARBA" id="ARBA00005879"/>
    </source>
</evidence>
<dbReference type="SUPFAM" id="SSF53790">
    <property type="entry name" value="Tetrapyrrole methylase"/>
    <property type="match status" value="1"/>
</dbReference>
<dbReference type="GO" id="GO:0009236">
    <property type="term" value="P:cobalamin biosynthetic process"/>
    <property type="evidence" value="ECO:0007669"/>
    <property type="project" value="UniProtKB-KW"/>
</dbReference>
<sequence>MSGRVWFVGAGPGAADLLTLRAVRVLGEADVVVWARSLVDPEVLAHARPGAELIASDDKTFDDVLAIYRRAAEEGLGVARVHSGDPTLYGTLNEQLRACRELGLECEIVPGVSSLGAAAAALGQELTIPDVSQSLILTRRAQRTSMPPNEELAAFAAHGTTMALFLSVRRPRELQADLIAGGYAEDTPCAVVYKASWPDEIVIRCPLGELGERVRAARITTQALVLVGPALGAGAGRSHVYDAGYGHRHRPLGRPDRYRKRAGETPAGAGDEGRAAAGGEGRAAADGDGGAAGGEGGA</sequence>
<dbReference type="EMBL" id="JAPDOD010000019">
    <property type="protein sequence ID" value="MDA0162506.1"/>
    <property type="molecule type" value="Genomic_DNA"/>
</dbReference>
<feature type="domain" description="Tetrapyrrole methylase" evidence="8">
    <location>
        <begin position="4"/>
        <end position="210"/>
    </location>
</feature>
<dbReference type="InterPro" id="IPR050161">
    <property type="entry name" value="Siro_Cobalamin_biosynth"/>
</dbReference>
<dbReference type="GO" id="GO:0046026">
    <property type="term" value="F:precorrin-4 C11-methyltransferase activity"/>
    <property type="evidence" value="ECO:0007669"/>
    <property type="project" value="UniProtKB-EC"/>
</dbReference>
<dbReference type="InterPro" id="IPR003043">
    <property type="entry name" value="Uropor_MeTrfase_CS"/>
</dbReference>
<evidence type="ECO:0000256" key="6">
    <source>
        <dbReference type="ARBA" id="ARBA00022691"/>
    </source>
</evidence>
<protein>
    <submittedName>
        <fullName evidence="9">Precorrin-4 C(11)-methyltransferase</fullName>
        <ecNumber evidence="9">2.1.1.133</ecNumber>
    </submittedName>
</protein>
<comment type="pathway">
    <text evidence="1">Cofactor biosynthesis; adenosylcobalamin biosynthesis.</text>
</comment>
<organism evidence="9 10">
    <name type="scientific">Solirubrobacter ginsenosidimutans</name>
    <dbReference type="NCBI Taxonomy" id="490573"/>
    <lineage>
        <taxon>Bacteria</taxon>
        <taxon>Bacillati</taxon>
        <taxon>Actinomycetota</taxon>
        <taxon>Thermoleophilia</taxon>
        <taxon>Solirubrobacterales</taxon>
        <taxon>Solirubrobacteraceae</taxon>
        <taxon>Solirubrobacter</taxon>
    </lineage>
</organism>
<feature type="compositionally biased region" description="Basic residues" evidence="7">
    <location>
        <begin position="246"/>
        <end position="260"/>
    </location>
</feature>
<evidence type="ECO:0000256" key="4">
    <source>
        <dbReference type="ARBA" id="ARBA00022603"/>
    </source>
</evidence>
<evidence type="ECO:0000256" key="5">
    <source>
        <dbReference type="ARBA" id="ARBA00022679"/>
    </source>
</evidence>
<evidence type="ECO:0000313" key="9">
    <source>
        <dbReference type="EMBL" id="MDA0162506.1"/>
    </source>
</evidence>
<reference evidence="9" key="1">
    <citation type="submission" date="2022-10" db="EMBL/GenBank/DDBJ databases">
        <title>The WGS of Solirubrobacter ginsenosidimutans DSM 21036.</title>
        <authorList>
            <person name="Jiang Z."/>
        </authorList>
    </citation>
    <scope>NUCLEOTIDE SEQUENCE</scope>
    <source>
        <strain evidence="9">DSM 21036</strain>
    </source>
</reference>
<proteinExistence type="inferred from homology"/>
<dbReference type="Gene3D" id="3.30.950.10">
    <property type="entry name" value="Methyltransferase, Cobalt-precorrin-4 Transmethylase, Domain 2"/>
    <property type="match status" value="1"/>
</dbReference>
<dbReference type="PANTHER" id="PTHR45790">
    <property type="entry name" value="SIROHEME SYNTHASE-RELATED"/>
    <property type="match status" value="1"/>
</dbReference>
<dbReference type="InterPro" id="IPR006362">
    <property type="entry name" value="Cbl_synth_CobM/CibF"/>
</dbReference>
<feature type="compositionally biased region" description="Gly residues" evidence="7">
    <location>
        <begin position="276"/>
        <end position="298"/>
    </location>
</feature>
<dbReference type="AlphaFoldDB" id="A0A9X3MVB2"/>
<evidence type="ECO:0000259" key="8">
    <source>
        <dbReference type="Pfam" id="PF00590"/>
    </source>
</evidence>
<keyword evidence="6" id="KW-0949">S-adenosyl-L-methionine</keyword>
<dbReference type="GO" id="GO:0032259">
    <property type="term" value="P:methylation"/>
    <property type="evidence" value="ECO:0007669"/>
    <property type="project" value="UniProtKB-KW"/>
</dbReference>
<evidence type="ECO:0000256" key="7">
    <source>
        <dbReference type="SAM" id="MobiDB-lite"/>
    </source>
</evidence>
<dbReference type="EC" id="2.1.1.133" evidence="9"/>
<dbReference type="PROSITE" id="PS00839">
    <property type="entry name" value="SUMT_1"/>
    <property type="match status" value="1"/>
</dbReference>
<dbReference type="InterPro" id="IPR014776">
    <property type="entry name" value="4pyrrole_Mease_sub2"/>
</dbReference>
<accession>A0A9X3MVB2</accession>
<dbReference type="Pfam" id="PF00590">
    <property type="entry name" value="TP_methylase"/>
    <property type="match status" value="1"/>
</dbReference>
<dbReference type="CDD" id="cd11641">
    <property type="entry name" value="Precorrin-4_C11-MT"/>
    <property type="match status" value="1"/>
</dbReference>
<comment type="caution">
    <text evidence="9">The sequence shown here is derived from an EMBL/GenBank/DDBJ whole genome shotgun (WGS) entry which is preliminary data.</text>
</comment>
<evidence type="ECO:0000256" key="3">
    <source>
        <dbReference type="ARBA" id="ARBA00022573"/>
    </source>
</evidence>
<dbReference type="Gene3D" id="3.40.1010.10">
    <property type="entry name" value="Cobalt-precorrin-4 Transmethylase, Domain 1"/>
    <property type="match status" value="1"/>
</dbReference>
<dbReference type="InterPro" id="IPR000878">
    <property type="entry name" value="4pyrrol_Mease"/>
</dbReference>
<dbReference type="InterPro" id="IPR014777">
    <property type="entry name" value="4pyrrole_Mease_sub1"/>
</dbReference>